<dbReference type="InterPro" id="IPR008927">
    <property type="entry name" value="6-PGluconate_DH-like_C_sf"/>
</dbReference>
<evidence type="ECO:0000259" key="14">
    <source>
        <dbReference type="Pfam" id="PF14748"/>
    </source>
</evidence>
<evidence type="ECO:0000256" key="7">
    <source>
        <dbReference type="ARBA" id="ARBA00023002"/>
    </source>
</evidence>
<dbReference type="GO" id="GO:0005737">
    <property type="term" value="C:cytoplasm"/>
    <property type="evidence" value="ECO:0007669"/>
    <property type="project" value="UniProtKB-SubCell"/>
</dbReference>
<keyword evidence="3 9" id="KW-0963">Cytoplasm</keyword>
<dbReference type="InterPro" id="IPR028939">
    <property type="entry name" value="P5C_Rdtase_cat_N"/>
</dbReference>
<keyword evidence="4 9" id="KW-0028">Amino-acid biosynthesis</keyword>
<evidence type="ECO:0000256" key="2">
    <source>
        <dbReference type="ARBA" id="ARBA00005525"/>
    </source>
</evidence>
<gene>
    <name evidence="9" type="primary">proC</name>
    <name evidence="15" type="ORF">SAMN02745885_00494</name>
</gene>
<dbReference type="Proteomes" id="UP000189933">
    <property type="component" value="Unassembled WGS sequence"/>
</dbReference>
<dbReference type="GO" id="GO:0004735">
    <property type="term" value="F:pyrroline-5-carboxylate reductase activity"/>
    <property type="evidence" value="ECO:0007669"/>
    <property type="project" value="UniProtKB-UniRule"/>
</dbReference>
<dbReference type="SUPFAM" id="SSF51735">
    <property type="entry name" value="NAD(P)-binding Rossmann-fold domains"/>
    <property type="match status" value="1"/>
</dbReference>
<protein>
    <recommendedName>
        <fullName evidence="9 10">Pyrroline-5-carboxylate reductase</fullName>
        <shortName evidence="9">P5C reductase</shortName>
        <shortName evidence="9">P5CR</shortName>
        <ecNumber evidence="9 10">1.5.1.2</ecNumber>
    </recommendedName>
    <alternativeName>
        <fullName evidence="9">PCA reductase</fullName>
    </alternativeName>
</protein>
<feature type="domain" description="Pyrroline-5-carboxylate reductase dimerisation" evidence="14">
    <location>
        <begin position="164"/>
        <end position="268"/>
    </location>
</feature>
<comment type="subcellular location">
    <subcellularLocation>
        <location evidence="1 9">Cytoplasm</location>
    </subcellularLocation>
</comment>
<evidence type="ECO:0000256" key="10">
    <source>
        <dbReference type="NCBIfam" id="TIGR00112"/>
    </source>
</evidence>
<dbReference type="Pfam" id="PF14748">
    <property type="entry name" value="P5CR_dimer"/>
    <property type="match status" value="1"/>
</dbReference>
<comment type="similarity">
    <text evidence="2 9 12">Belongs to the pyrroline-5-carboxylate reductase family.</text>
</comment>
<dbReference type="PANTHER" id="PTHR11645:SF0">
    <property type="entry name" value="PYRROLINE-5-CARBOXYLATE REDUCTASE 3"/>
    <property type="match status" value="1"/>
</dbReference>
<evidence type="ECO:0000256" key="8">
    <source>
        <dbReference type="ARBA" id="ARBA00058118"/>
    </source>
</evidence>
<evidence type="ECO:0000256" key="1">
    <source>
        <dbReference type="ARBA" id="ARBA00004496"/>
    </source>
</evidence>
<evidence type="ECO:0000256" key="9">
    <source>
        <dbReference type="HAMAP-Rule" id="MF_01925"/>
    </source>
</evidence>
<dbReference type="NCBIfam" id="TIGR00112">
    <property type="entry name" value="proC"/>
    <property type="match status" value="1"/>
</dbReference>
<dbReference type="EC" id="1.5.1.2" evidence="9 10"/>
<comment type="catalytic activity">
    <reaction evidence="9 12">
        <text>L-proline + NADP(+) = (S)-1-pyrroline-5-carboxylate + NADPH + 2 H(+)</text>
        <dbReference type="Rhea" id="RHEA:14109"/>
        <dbReference type="ChEBI" id="CHEBI:15378"/>
        <dbReference type="ChEBI" id="CHEBI:17388"/>
        <dbReference type="ChEBI" id="CHEBI:57783"/>
        <dbReference type="ChEBI" id="CHEBI:58349"/>
        <dbReference type="ChEBI" id="CHEBI:60039"/>
        <dbReference type="EC" id="1.5.1.2"/>
    </reaction>
</comment>
<proteinExistence type="inferred from homology"/>
<dbReference type="PANTHER" id="PTHR11645">
    <property type="entry name" value="PYRROLINE-5-CARBOXYLATE REDUCTASE"/>
    <property type="match status" value="1"/>
</dbReference>
<accession>A0A1T4M9V2</accession>
<feature type="binding site" evidence="11">
    <location>
        <begin position="73"/>
        <end position="76"/>
    </location>
    <ligand>
        <name>NADP(+)</name>
        <dbReference type="ChEBI" id="CHEBI:58349"/>
    </ligand>
</feature>
<comment type="function">
    <text evidence="8 9">Catalyzes the reduction of 1-pyrroline-5-carboxylate (PCA) to L-proline.</text>
</comment>
<dbReference type="InterPro" id="IPR000304">
    <property type="entry name" value="Pyrroline-COOH_reductase"/>
</dbReference>
<keyword evidence="7 9" id="KW-0560">Oxidoreductase</keyword>
<evidence type="ECO:0000256" key="12">
    <source>
        <dbReference type="RuleBase" id="RU003903"/>
    </source>
</evidence>
<dbReference type="RefSeq" id="WP_078664632.1">
    <property type="nucleotide sequence ID" value="NZ_FUXM01000003.1"/>
</dbReference>
<dbReference type="InterPro" id="IPR029036">
    <property type="entry name" value="P5CR_dimer"/>
</dbReference>
<dbReference type="AlphaFoldDB" id="A0A1T4M9V2"/>
<organism evidence="15 16">
    <name type="scientific">Carboxydocella sporoproducens DSM 16521</name>
    <dbReference type="NCBI Taxonomy" id="1121270"/>
    <lineage>
        <taxon>Bacteria</taxon>
        <taxon>Bacillati</taxon>
        <taxon>Bacillota</taxon>
        <taxon>Clostridia</taxon>
        <taxon>Eubacteriales</taxon>
        <taxon>Clostridiales Family XVI. Incertae Sedis</taxon>
        <taxon>Carboxydocella</taxon>
    </lineage>
</organism>
<dbReference type="OrthoDB" id="9805754at2"/>
<dbReference type="Gene3D" id="3.40.50.720">
    <property type="entry name" value="NAD(P)-binding Rossmann-like Domain"/>
    <property type="match status" value="1"/>
</dbReference>
<keyword evidence="6 9" id="KW-0521">NADP</keyword>
<sequence length="273" mass="28266">MALTDKRIGFIGAGAMGSALINGLLKAGLVTPDQIYAADIHRERLLAWQEKMGIHACADNGEAAAAADILVLAVKPQAMEEVLEEIRERVNGDKLIISIAAGITTTLIETFLPGVPVIRAMPNTPCLVGAGATAMCLGKYATTAHETMAAAIFGAVGTAVTVKENLMDAVTGLSGSGPAYVYIMLEALADAGVRVGIQRDIAMTLAAQTMLGAAKMVLETGEHPGRLKDMVTTPGGTTTAGIYALEEGGLRVTLMNAVMAATRRAQEMSAGQK</sequence>
<feature type="binding site" evidence="11">
    <location>
        <position position="60"/>
    </location>
    <ligand>
        <name>NADPH</name>
        <dbReference type="ChEBI" id="CHEBI:57783"/>
    </ligand>
</feature>
<evidence type="ECO:0000256" key="6">
    <source>
        <dbReference type="ARBA" id="ARBA00022857"/>
    </source>
</evidence>
<evidence type="ECO:0000313" key="16">
    <source>
        <dbReference type="Proteomes" id="UP000189933"/>
    </source>
</evidence>
<evidence type="ECO:0000256" key="5">
    <source>
        <dbReference type="ARBA" id="ARBA00022650"/>
    </source>
</evidence>
<dbReference type="UniPathway" id="UPA00098">
    <property type="reaction ID" value="UER00361"/>
</dbReference>
<dbReference type="PROSITE" id="PS00521">
    <property type="entry name" value="P5CR"/>
    <property type="match status" value="1"/>
</dbReference>
<comment type="catalytic activity">
    <reaction evidence="9">
        <text>L-proline + NAD(+) = (S)-1-pyrroline-5-carboxylate + NADH + 2 H(+)</text>
        <dbReference type="Rhea" id="RHEA:14105"/>
        <dbReference type="ChEBI" id="CHEBI:15378"/>
        <dbReference type="ChEBI" id="CHEBI:17388"/>
        <dbReference type="ChEBI" id="CHEBI:57540"/>
        <dbReference type="ChEBI" id="CHEBI:57945"/>
        <dbReference type="ChEBI" id="CHEBI:60039"/>
        <dbReference type="EC" id="1.5.1.2"/>
    </reaction>
</comment>
<evidence type="ECO:0000256" key="3">
    <source>
        <dbReference type="ARBA" id="ARBA00022490"/>
    </source>
</evidence>
<dbReference type="Gene3D" id="1.10.3730.10">
    <property type="entry name" value="ProC C-terminal domain-like"/>
    <property type="match status" value="1"/>
</dbReference>
<dbReference type="SUPFAM" id="SSF48179">
    <property type="entry name" value="6-phosphogluconate dehydrogenase C-terminal domain-like"/>
    <property type="match status" value="1"/>
</dbReference>
<dbReference type="Pfam" id="PF03807">
    <property type="entry name" value="F420_oxidored"/>
    <property type="match status" value="1"/>
</dbReference>
<feature type="binding site" evidence="11">
    <location>
        <begin position="11"/>
        <end position="16"/>
    </location>
    <ligand>
        <name>NADP(+)</name>
        <dbReference type="ChEBI" id="CHEBI:58349"/>
    </ligand>
</feature>
<evidence type="ECO:0000256" key="4">
    <source>
        <dbReference type="ARBA" id="ARBA00022605"/>
    </source>
</evidence>
<feature type="domain" description="Pyrroline-5-carboxylate reductase catalytic N-terminal" evidence="13">
    <location>
        <begin position="7"/>
        <end position="102"/>
    </location>
</feature>
<reference evidence="16" key="1">
    <citation type="submission" date="2017-02" db="EMBL/GenBank/DDBJ databases">
        <authorList>
            <person name="Varghese N."/>
            <person name="Submissions S."/>
        </authorList>
    </citation>
    <scope>NUCLEOTIDE SEQUENCE [LARGE SCALE GENOMIC DNA]</scope>
    <source>
        <strain evidence="16">DSM 16521</strain>
    </source>
</reference>
<dbReference type="PIRSF" id="PIRSF000193">
    <property type="entry name" value="Pyrrol-5-carb_rd"/>
    <property type="match status" value="1"/>
</dbReference>
<comment type="pathway">
    <text evidence="9 12">Amino-acid biosynthesis; L-proline biosynthesis; L-proline from L-glutamate 5-semialdehyde: step 1/1.</text>
</comment>
<name>A0A1T4M9V2_9FIRM</name>
<dbReference type="InterPro" id="IPR053790">
    <property type="entry name" value="P5CR-like_CS"/>
</dbReference>
<keyword evidence="5 9" id="KW-0641">Proline biosynthesis</keyword>
<keyword evidence="16" id="KW-1185">Reference proteome</keyword>
<dbReference type="HAMAP" id="MF_01925">
    <property type="entry name" value="P5C_reductase"/>
    <property type="match status" value="1"/>
</dbReference>
<dbReference type="EMBL" id="FUXM01000003">
    <property type="protein sequence ID" value="SJZ63626.1"/>
    <property type="molecule type" value="Genomic_DNA"/>
</dbReference>
<evidence type="ECO:0000256" key="11">
    <source>
        <dbReference type="PIRSR" id="PIRSR000193-1"/>
    </source>
</evidence>
<dbReference type="FunFam" id="1.10.3730.10:FF:000001">
    <property type="entry name" value="Pyrroline-5-carboxylate reductase"/>
    <property type="match status" value="1"/>
</dbReference>
<evidence type="ECO:0000259" key="13">
    <source>
        <dbReference type="Pfam" id="PF03807"/>
    </source>
</evidence>
<dbReference type="FunFam" id="3.40.50.720:FF:000190">
    <property type="entry name" value="Pyrroline-5-carboxylate reductase"/>
    <property type="match status" value="1"/>
</dbReference>
<dbReference type="GO" id="GO:0055129">
    <property type="term" value="P:L-proline biosynthetic process"/>
    <property type="evidence" value="ECO:0007669"/>
    <property type="project" value="UniProtKB-UniRule"/>
</dbReference>
<evidence type="ECO:0000313" key="15">
    <source>
        <dbReference type="EMBL" id="SJZ63626.1"/>
    </source>
</evidence>
<dbReference type="InterPro" id="IPR036291">
    <property type="entry name" value="NAD(P)-bd_dom_sf"/>
</dbReference>